<sequence>MTFSSDDADRLIRIGEVKRRVGLGKTMIYQKIKEGTFPEPYKLSPFAARWSDREITAWIETTKNSLGGKRHKI</sequence>
<protein>
    <submittedName>
        <fullName evidence="1">Prophage regulatory protein</fullName>
    </submittedName>
</protein>
<evidence type="ECO:0000313" key="1">
    <source>
        <dbReference type="EMBL" id="MBB6125380.1"/>
    </source>
</evidence>
<evidence type="ECO:0000313" key="2">
    <source>
        <dbReference type="Proteomes" id="UP000552700"/>
    </source>
</evidence>
<keyword evidence="2" id="KW-1185">Reference proteome</keyword>
<dbReference type="Gene3D" id="1.10.238.160">
    <property type="match status" value="1"/>
</dbReference>
<organism evidence="1 2">
    <name type="scientific">Sphingobium subterraneum</name>
    <dbReference type="NCBI Taxonomy" id="627688"/>
    <lineage>
        <taxon>Bacteria</taxon>
        <taxon>Pseudomonadati</taxon>
        <taxon>Pseudomonadota</taxon>
        <taxon>Alphaproteobacteria</taxon>
        <taxon>Sphingomonadales</taxon>
        <taxon>Sphingomonadaceae</taxon>
        <taxon>Sphingobium</taxon>
    </lineage>
</organism>
<dbReference type="RefSeq" id="WP_184081666.1">
    <property type="nucleotide sequence ID" value="NZ_JACIJP010000006.1"/>
</dbReference>
<reference evidence="1 2" key="1">
    <citation type="submission" date="2020-08" db="EMBL/GenBank/DDBJ databases">
        <title>Genomic Encyclopedia of Type Strains, Phase IV (KMG-IV): sequencing the most valuable type-strain genomes for metagenomic binning, comparative biology and taxonomic classification.</title>
        <authorList>
            <person name="Goeker M."/>
        </authorList>
    </citation>
    <scope>NUCLEOTIDE SEQUENCE [LARGE SCALE GENOMIC DNA]</scope>
    <source>
        <strain evidence="1 2">DSM 102255</strain>
    </source>
</reference>
<accession>A0A841J3V1</accession>
<name>A0A841J3V1_9SPHN</name>
<proteinExistence type="predicted"/>
<dbReference type="InterPro" id="IPR010260">
    <property type="entry name" value="AlpA"/>
</dbReference>
<comment type="caution">
    <text evidence="1">The sequence shown here is derived from an EMBL/GenBank/DDBJ whole genome shotgun (WGS) entry which is preliminary data.</text>
</comment>
<dbReference type="EMBL" id="JACIJP010000006">
    <property type="protein sequence ID" value="MBB6125380.1"/>
    <property type="molecule type" value="Genomic_DNA"/>
</dbReference>
<dbReference type="AlphaFoldDB" id="A0A841J3V1"/>
<dbReference type="Pfam" id="PF05930">
    <property type="entry name" value="Phage_AlpA"/>
    <property type="match status" value="1"/>
</dbReference>
<dbReference type="Proteomes" id="UP000552700">
    <property type="component" value="Unassembled WGS sequence"/>
</dbReference>
<gene>
    <name evidence="1" type="ORF">FHS92_003141</name>
</gene>